<protein>
    <submittedName>
        <fullName evidence="1">Uncharacterized protein</fullName>
    </submittedName>
</protein>
<gene>
    <name evidence="1" type="ORF">Pr103Blw_00124</name>
</gene>
<evidence type="ECO:0000313" key="1">
    <source>
        <dbReference type="EMBL" id="QSL99064.1"/>
    </source>
</evidence>
<organism evidence="1 2">
    <name type="scientific">Escherichia phage vB_EcoM-Pr103Blw</name>
    <dbReference type="NCBI Taxonomy" id="2806548"/>
    <lineage>
        <taxon>Viruses</taxon>
        <taxon>Duplodnaviria</taxon>
        <taxon>Heunggongvirae</taxon>
        <taxon>Uroviricota</taxon>
        <taxon>Caudoviricetes</taxon>
        <taxon>Andersonviridae</taxon>
        <taxon>Ounavirinae</taxon>
        <taxon>Felixounavirus</taxon>
        <taxon>Felixounavirus Pr103Blw</taxon>
    </lineage>
</organism>
<dbReference type="Proteomes" id="UP000662748">
    <property type="component" value="Segment"/>
</dbReference>
<evidence type="ECO:0000313" key="2">
    <source>
        <dbReference type="Proteomes" id="UP000662748"/>
    </source>
</evidence>
<reference evidence="1 2" key="1">
    <citation type="submission" date="2021-01" db="EMBL/GenBank/DDBJ databases">
        <title>Characterization of two new Shiga Toxin-Producing Escherichia coli O103-infecting phages isolated from agricultural environment.</title>
        <authorList>
            <person name="Zhang Y."/>
            <person name="Liao Y.-T."/>
            <person name="Salvador A."/>
            <person name="Wu V.C."/>
        </authorList>
    </citation>
    <scope>NUCLEOTIDE SEQUENCE [LARGE SCALE GENOMIC DNA]</scope>
</reference>
<keyword evidence="2" id="KW-1185">Reference proteome</keyword>
<name>A0A899ILE3_9CAUD</name>
<proteinExistence type="predicted"/>
<accession>A0A899ILE3</accession>
<sequence length="150" mass="17323">MLSSFYIALTEILYKEFGTDTIFDSNEAIKALRSGSDYLSKSPIANIRYYLTTMRKMGLLMAVSQGTKDCASLYLNQLNKMMIESDPQLSRLLDSVDTTNRNTRTSKPKGEFLPDAKYFIDELMFDTIEDAVEYCKKNIIKLKRKKIIWE</sequence>
<dbReference type="EMBL" id="MW481326">
    <property type="protein sequence ID" value="QSL99064.1"/>
    <property type="molecule type" value="Genomic_DNA"/>
</dbReference>